<evidence type="ECO:0000313" key="4">
    <source>
        <dbReference type="EMBL" id="QOR62740.1"/>
    </source>
</evidence>
<dbReference type="CDD" id="cd05907">
    <property type="entry name" value="VL_LC_FACS_like"/>
    <property type="match status" value="1"/>
</dbReference>
<feature type="domain" description="AMP-dependent synthetase/ligase" evidence="3">
    <location>
        <begin position="19"/>
        <end position="409"/>
    </location>
</feature>
<evidence type="ECO:0000313" key="5">
    <source>
        <dbReference type="Proteomes" id="UP000595074"/>
    </source>
</evidence>
<evidence type="ECO:0000256" key="1">
    <source>
        <dbReference type="ARBA" id="ARBA00022741"/>
    </source>
</evidence>
<gene>
    <name evidence="4" type="ORF">IMZ28_04525</name>
</gene>
<evidence type="ECO:0000256" key="2">
    <source>
        <dbReference type="ARBA" id="ARBA00022840"/>
    </source>
</evidence>
<dbReference type="KEGG" id="sinu:IMZ28_04525"/>
<dbReference type="PANTHER" id="PTHR43272">
    <property type="entry name" value="LONG-CHAIN-FATTY-ACID--COA LIGASE"/>
    <property type="match status" value="1"/>
</dbReference>
<keyword evidence="2" id="KW-0067">ATP-binding</keyword>
<dbReference type="Pfam" id="PF00501">
    <property type="entry name" value="AMP-binding"/>
    <property type="match status" value="1"/>
</dbReference>
<accession>A0A7M1S8T5</accession>
<dbReference type="GO" id="GO:0004467">
    <property type="term" value="F:long-chain fatty acid-CoA ligase activity"/>
    <property type="evidence" value="ECO:0007669"/>
    <property type="project" value="TreeGrafter"/>
</dbReference>
<dbReference type="SUPFAM" id="SSF56801">
    <property type="entry name" value="Acetyl-CoA synthetase-like"/>
    <property type="match status" value="1"/>
</dbReference>
<dbReference type="PROSITE" id="PS00455">
    <property type="entry name" value="AMP_BINDING"/>
    <property type="match status" value="1"/>
</dbReference>
<proteinExistence type="predicted"/>
<keyword evidence="1" id="KW-0547">Nucleotide-binding</keyword>
<name>A0A7M1S8T5_9BACT</name>
<dbReference type="InterPro" id="IPR000873">
    <property type="entry name" value="AMP-dep_synth/lig_dom"/>
</dbReference>
<dbReference type="Proteomes" id="UP000595074">
    <property type="component" value="Chromosome"/>
</dbReference>
<dbReference type="PANTHER" id="PTHR43272:SF33">
    <property type="entry name" value="AMP-BINDING DOMAIN-CONTAINING PROTEIN-RELATED"/>
    <property type="match status" value="1"/>
</dbReference>
<keyword evidence="5" id="KW-1185">Reference proteome</keyword>
<dbReference type="Pfam" id="PF23562">
    <property type="entry name" value="AMP-binding_C_3"/>
    <property type="match status" value="1"/>
</dbReference>
<dbReference type="EMBL" id="CP063164">
    <property type="protein sequence ID" value="QOR62740.1"/>
    <property type="molecule type" value="Genomic_DNA"/>
</dbReference>
<sequence length="581" mass="66337">MKDQFTHFGELYRYLELQPPKEAFLHYRVEGVYKNISKSEFLQTVRYLALAFYQNGWKGKQIGIAVSPSPYWLMLDYALMLSGAVSVPIFTNISSKNLHFQIMNADLGTVFIENREQEELISRAGKDVVSVYLEDIPNHKVFSGYVEEGRKIDAQNPSVFKTLIYQISPLDLATIVYTSGTSGTPKGVELTHRNLISQIHSTAQNYRFDRDSDLAFSLLPLAHIFERMVMHFYLSRELSIYFADDVKNVGILLKEVNPTVMTVVPRLLEKVFFKMRTKALEGSFLKKWLVHLAFYRATTKDPYGDLTLFDKLLDRIVYHKLRQAFGTRMRMMISGGAALSDKLYRFYLNIGIPLYQGYGLTESSPVICSNTPDNNKIGTCGKAFPGVKVKVTPEGELLACGPNIMRGYHNNKKATDEAIDEEGWLHTGDLASIDEDGYVRITGRRDELFKTSTGEFISSVYIEQALTGNGWFEHALVVGEAKPYVVALLFIEHDFLERLAVQMQTAPSMILESQKFETMVRNFIGSVNKKLNHWEKIRDYRVISDRLSIEEGHITPSMKLGKKHLMDLYHKEIGEMYKGHL</sequence>
<dbReference type="InterPro" id="IPR042099">
    <property type="entry name" value="ANL_N_sf"/>
</dbReference>
<dbReference type="AlphaFoldDB" id="A0A7M1S8T5"/>
<reference evidence="4 5" key="1">
    <citation type="submission" date="2020-10" db="EMBL/GenBank/DDBJ databases">
        <title>The genome of sulfurovum sp.</title>
        <authorList>
            <person name="Xie S."/>
            <person name="Shao Z."/>
            <person name="Jiang L."/>
        </authorList>
    </citation>
    <scope>NUCLEOTIDE SEQUENCE [LARGE SCALE GENOMIC DNA]</scope>
    <source>
        <strain evidence="4 5">ST-419</strain>
    </source>
</reference>
<dbReference type="Gene3D" id="3.40.50.12780">
    <property type="entry name" value="N-terminal domain of ligase-like"/>
    <property type="match status" value="1"/>
</dbReference>
<dbReference type="InterPro" id="IPR020845">
    <property type="entry name" value="AMP-binding_CS"/>
</dbReference>
<evidence type="ECO:0000259" key="3">
    <source>
        <dbReference type="Pfam" id="PF00501"/>
    </source>
</evidence>
<dbReference type="RefSeq" id="WP_197549559.1">
    <property type="nucleotide sequence ID" value="NZ_CP063164.1"/>
</dbReference>
<dbReference type="GO" id="GO:0016020">
    <property type="term" value="C:membrane"/>
    <property type="evidence" value="ECO:0007669"/>
    <property type="project" value="TreeGrafter"/>
</dbReference>
<protein>
    <submittedName>
        <fullName evidence="4">AMP-binding protein</fullName>
    </submittedName>
</protein>
<dbReference type="GO" id="GO:0005524">
    <property type="term" value="F:ATP binding"/>
    <property type="evidence" value="ECO:0007669"/>
    <property type="project" value="UniProtKB-KW"/>
</dbReference>
<organism evidence="4 5">
    <name type="scientific">Sulfurovum indicum</name>
    <dbReference type="NCBI Taxonomy" id="2779528"/>
    <lineage>
        <taxon>Bacteria</taxon>
        <taxon>Pseudomonadati</taxon>
        <taxon>Campylobacterota</taxon>
        <taxon>Epsilonproteobacteria</taxon>
        <taxon>Campylobacterales</taxon>
        <taxon>Sulfurovaceae</taxon>
        <taxon>Sulfurovum</taxon>
    </lineage>
</organism>